<evidence type="ECO:0000313" key="5">
    <source>
        <dbReference type="Proteomes" id="UP001279734"/>
    </source>
</evidence>
<dbReference type="PANTHER" id="PTHR12329:SF16">
    <property type="entry name" value="BAG FAMILY MOLECULAR CHAPERONE REGULATOR 1"/>
    <property type="match status" value="1"/>
</dbReference>
<dbReference type="GO" id="GO:0050821">
    <property type="term" value="P:protein stabilization"/>
    <property type="evidence" value="ECO:0007669"/>
    <property type="project" value="TreeGrafter"/>
</dbReference>
<evidence type="ECO:0008006" key="6">
    <source>
        <dbReference type="Google" id="ProtNLM"/>
    </source>
</evidence>
<sequence>MNPAGSDVVNGNEEIKWEMSENDDDHLHHHLDGSSSDGPMIRVKVSSVSSHFDIKVPSQSTFGYLKKVLALQSGLEPQEQRLFFRGREKGDADVLHTAGVKDLSKLLLMEHSVSKERKMEELRKKNEILKACEAVGEVRAEVDKLSAKVSAIQASVDGGIKVNEKDFIVSTELLMVQLLKLDSIEAKGEAKIQRKNEVSRVQSYVDTLDELKARNSNLFGNYSNAVVVTTQWETFDSGAGSLATPPPMP</sequence>
<protein>
    <recommendedName>
        <fullName evidence="6">BAG family molecular chaperone regulator 4</fullName>
    </recommendedName>
</protein>
<feature type="domain" description="Ubiquitin-like" evidence="2">
    <location>
        <begin position="41"/>
        <end position="109"/>
    </location>
</feature>
<dbReference type="EMBL" id="BSYO01000021">
    <property type="protein sequence ID" value="GMH19737.1"/>
    <property type="molecule type" value="Genomic_DNA"/>
</dbReference>
<reference evidence="4" key="1">
    <citation type="submission" date="2023-05" db="EMBL/GenBank/DDBJ databases">
        <title>Nepenthes gracilis genome sequencing.</title>
        <authorList>
            <person name="Fukushima K."/>
        </authorList>
    </citation>
    <scope>NUCLEOTIDE SEQUENCE</scope>
    <source>
        <strain evidence="4">SING2019-196</strain>
    </source>
</reference>
<dbReference type="InterPro" id="IPR036533">
    <property type="entry name" value="BAG_dom_sf"/>
</dbReference>
<dbReference type="InterPro" id="IPR003103">
    <property type="entry name" value="BAG_domain"/>
</dbReference>
<dbReference type="Gene3D" id="3.10.20.90">
    <property type="entry name" value="Phosphatidylinositol 3-kinase Catalytic Subunit, Chain A, domain 1"/>
    <property type="match status" value="1"/>
</dbReference>
<dbReference type="Gene3D" id="1.20.58.120">
    <property type="entry name" value="BAG domain"/>
    <property type="match status" value="1"/>
</dbReference>
<proteinExistence type="predicted"/>
<dbReference type="GO" id="GO:0000774">
    <property type="term" value="F:adenyl-nucleotide exchange factor activity"/>
    <property type="evidence" value="ECO:0007669"/>
    <property type="project" value="TreeGrafter"/>
</dbReference>
<dbReference type="GO" id="GO:0051087">
    <property type="term" value="F:protein-folding chaperone binding"/>
    <property type="evidence" value="ECO:0007669"/>
    <property type="project" value="InterPro"/>
</dbReference>
<evidence type="ECO:0000259" key="3">
    <source>
        <dbReference type="PROSITE" id="PS51035"/>
    </source>
</evidence>
<dbReference type="PANTHER" id="PTHR12329">
    <property type="entry name" value="BCL2-ASSOCIATED ATHANOGENE"/>
    <property type="match status" value="1"/>
</dbReference>
<dbReference type="GO" id="GO:0005737">
    <property type="term" value="C:cytoplasm"/>
    <property type="evidence" value="ECO:0007669"/>
    <property type="project" value="TreeGrafter"/>
</dbReference>
<evidence type="ECO:0000313" key="4">
    <source>
        <dbReference type="EMBL" id="GMH19737.1"/>
    </source>
</evidence>
<dbReference type="InterPro" id="IPR000626">
    <property type="entry name" value="Ubiquitin-like_dom"/>
</dbReference>
<dbReference type="Pfam" id="PF00240">
    <property type="entry name" value="ubiquitin"/>
    <property type="match status" value="1"/>
</dbReference>
<dbReference type="InterPro" id="IPR039773">
    <property type="entry name" value="BAG_chaperone_regulator"/>
</dbReference>
<dbReference type="SUPFAM" id="SSF63491">
    <property type="entry name" value="BAG domain"/>
    <property type="match status" value="1"/>
</dbReference>
<dbReference type="SUPFAM" id="SSF54236">
    <property type="entry name" value="Ubiquitin-like"/>
    <property type="match status" value="1"/>
</dbReference>
<dbReference type="Proteomes" id="UP001279734">
    <property type="component" value="Unassembled WGS sequence"/>
</dbReference>
<keyword evidence="1" id="KW-0143">Chaperone</keyword>
<dbReference type="SMART" id="SM00264">
    <property type="entry name" value="BAG"/>
    <property type="match status" value="1"/>
</dbReference>
<dbReference type="Pfam" id="PF02179">
    <property type="entry name" value="BAG"/>
    <property type="match status" value="1"/>
</dbReference>
<dbReference type="PROSITE" id="PS50053">
    <property type="entry name" value="UBIQUITIN_2"/>
    <property type="match status" value="1"/>
</dbReference>
<evidence type="ECO:0000256" key="1">
    <source>
        <dbReference type="ARBA" id="ARBA00023186"/>
    </source>
</evidence>
<dbReference type="AlphaFoldDB" id="A0AAD3XW21"/>
<name>A0AAD3XW21_NEPGR</name>
<dbReference type="PROSITE" id="PS51035">
    <property type="entry name" value="BAG"/>
    <property type="match status" value="1"/>
</dbReference>
<dbReference type="InterPro" id="IPR029071">
    <property type="entry name" value="Ubiquitin-like_domsf"/>
</dbReference>
<keyword evidence="5" id="KW-1185">Reference proteome</keyword>
<comment type="caution">
    <text evidence="4">The sequence shown here is derived from an EMBL/GenBank/DDBJ whole genome shotgun (WGS) entry which is preliminary data.</text>
</comment>
<organism evidence="4 5">
    <name type="scientific">Nepenthes gracilis</name>
    <name type="common">Slender pitcher plant</name>
    <dbReference type="NCBI Taxonomy" id="150966"/>
    <lineage>
        <taxon>Eukaryota</taxon>
        <taxon>Viridiplantae</taxon>
        <taxon>Streptophyta</taxon>
        <taxon>Embryophyta</taxon>
        <taxon>Tracheophyta</taxon>
        <taxon>Spermatophyta</taxon>
        <taxon>Magnoliopsida</taxon>
        <taxon>eudicotyledons</taxon>
        <taxon>Gunneridae</taxon>
        <taxon>Pentapetalae</taxon>
        <taxon>Caryophyllales</taxon>
        <taxon>Nepenthaceae</taxon>
        <taxon>Nepenthes</taxon>
    </lineage>
</organism>
<evidence type="ECO:0000259" key="2">
    <source>
        <dbReference type="PROSITE" id="PS50053"/>
    </source>
</evidence>
<accession>A0AAD3XW21</accession>
<gene>
    <name evidence="4" type="ORF">Nepgr_021578</name>
</gene>
<feature type="domain" description="BAG" evidence="3">
    <location>
        <begin position="131"/>
        <end position="212"/>
    </location>
</feature>